<protein>
    <submittedName>
        <fullName evidence="8">ABC transporter permease</fullName>
    </submittedName>
</protein>
<feature type="domain" description="ABC3 transporter permease C-terminal" evidence="7">
    <location>
        <begin position="663"/>
        <end position="773"/>
    </location>
</feature>
<evidence type="ECO:0000259" key="7">
    <source>
        <dbReference type="Pfam" id="PF02687"/>
    </source>
</evidence>
<evidence type="ECO:0000313" key="8">
    <source>
        <dbReference type="EMBL" id="WTU40602.1"/>
    </source>
</evidence>
<feature type="transmembrane region" description="Helical" evidence="6">
    <location>
        <begin position="23"/>
        <end position="46"/>
    </location>
</feature>
<keyword evidence="2" id="KW-1003">Cell membrane</keyword>
<dbReference type="Pfam" id="PF02687">
    <property type="entry name" value="FtsX"/>
    <property type="match status" value="2"/>
</dbReference>
<organism evidence="8">
    <name type="scientific">Streptomyces sp. NBC_00060</name>
    <dbReference type="NCBI Taxonomy" id="2975636"/>
    <lineage>
        <taxon>Bacteria</taxon>
        <taxon>Bacillati</taxon>
        <taxon>Actinomycetota</taxon>
        <taxon>Actinomycetes</taxon>
        <taxon>Kitasatosporales</taxon>
        <taxon>Streptomycetaceae</taxon>
        <taxon>Streptomyces</taxon>
    </lineage>
</organism>
<keyword evidence="4 6" id="KW-1133">Transmembrane helix</keyword>
<evidence type="ECO:0000256" key="5">
    <source>
        <dbReference type="ARBA" id="ARBA00023136"/>
    </source>
</evidence>
<feature type="transmembrane region" description="Helical" evidence="6">
    <location>
        <begin position="291"/>
        <end position="312"/>
    </location>
</feature>
<evidence type="ECO:0000256" key="3">
    <source>
        <dbReference type="ARBA" id="ARBA00022692"/>
    </source>
</evidence>
<feature type="transmembrane region" description="Helical" evidence="6">
    <location>
        <begin position="249"/>
        <end position="271"/>
    </location>
</feature>
<gene>
    <name evidence="8" type="ORF">OHV25_13885</name>
</gene>
<name>A0AAU2GXM3_9ACTN</name>
<feature type="transmembrane region" description="Helical" evidence="6">
    <location>
        <begin position="363"/>
        <end position="384"/>
    </location>
</feature>
<feature type="transmembrane region" description="Helical" evidence="6">
    <location>
        <begin position="745"/>
        <end position="765"/>
    </location>
</feature>
<dbReference type="InterPro" id="IPR038766">
    <property type="entry name" value="Membrane_comp_ABC_pdt"/>
</dbReference>
<dbReference type="EMBL" id="CP108253">
    <property type="protein sequence ID" value="WTU40602.1"/>
    <property type="molecule type" value="Genomic_DNA"/>
</dbReference>
<dbReference type="PANTHER" id="PTHR30287:SF2">
    <property type="entry name" value="BLL1001 PROTEIN"/>
    <property type="match status" value="1"/>
</dbReference>
<evidence type="ECO:0000256" key="6">
    <source>
        <dbReference type="SAM" id="Phobius"/>
    </source>
</evidence>
<comment type="subcellular location">
    <subcellularLocation>
        <location evidence="1">Cell membrane</location>
        <topology evidence="1">Multi-pass membrane protein</topology>
    </subcellularLocation>
</comment>
<dbReference type="InterPro" id="IPR003838">
    <property type="entry name" value="ABC3_permease_C"/>
</dbReference>
<sequence length="780" mass="82563">MTRRVRELALGAKFAFTGGREGWIRTLLTALGVGLGVALLFAAASIPHVNQASSARGDARVPAASGSKKPFERSDSSVLFDMVGTQYRGESLGGLLLRPEGKHPAVPPGLSALPGPGEMAVSPALRELLDSPKGELLRQRLPYEVTASIGDAGLLDPTELFFYAGSSTLSQAGGALRTDKFGGEVQKLPLNPVLVALTVVACVVLLLPVIIFIATAVRFGGERRDKRLAALRLVGADTGMTRWIAAGEALAGSALGLLLGTVLFLFGRELIGGVRFWSFAAFPADFTPAPALAVLVLLAVPLAAVVVTLFTMRSVAVEPLGVVRAAKPRRRRVWWRLLLPAAGVTVLTVSPKAGVDEGVTDPNLVALGAILTLTGLATLLPWLVEAAVARLRGGPVAWQLAVRRLQLGGGTASRAVAGITVAVAGAISLQMMTTGIHADFVRTTDQDPSRAQIDVTASFPSGERAQRMIHDFRATKGVEAVIGTVETYATRPGHYTGGQIQPTTTLTVGDCATLAELARIPSCRDGDTFVVHPADDKRLSAWVDETARPGEVVNLDTSSDYDSSVKPVLWTLPKSARPVLSRPDPMGENRYGIFATPGAVDVTKLPSAETKAMIKVDRKVPDADEYVRNTAAAIDPAMTVRTIDNVERDKQYASVQSGLRTGAIATMLLIALSLLVSQIEQLRERRRLLSVLVAFGTRRSSLALSVLWQTAVPVVLGVVLAVAGGTALGVALLDMVGKEVTDWWLFLPLAGTGTVAVLVVTLLSLPPLWRLMRPDGLRTE</sequence>
<feature type="transmembrane region" description="Helical" evidence="6">
    <location>
        <begin position="333"/>
        <end position="351"/>
    </location>
</feature>
<feature type="domain" description="ABC3 transporter permease C-terminal" evidence="7">
    <location>
        <begin position="201"/>
        <end position="311"/>
    </location>
</feature>
<dbReference type="GO" id="GO:0005886">
    <property type="term" value="C:plasma membrane"/>
    <property type="evidence" value="ECO:0007669"/>
    <property type="project" value="UniProtKB-SubCell"/>
</dbReference>
<feature type="transmembrane region" description="Helical" evidence="6">
    <location>
        <begin position="714"/>
        <end position="733"/>
    </location>
</feature>
<evidence type="ECO:0000256" key="4">
    <source>
        <dbReference type="ARBA" id="ARBA00022989"/>
    </source>
</evidence>
<evidence type="ECO:0000256" key="1">
    <source>
        <dbReference type="ARBA" id="ARBA00004651"/>
    </source>
</evidence>
<proteinExistence type="predicted"/>
<keyword evidence="3 6" id="KW-0812">Transmembrane</keyword>
<feature type="transmembrane region" description="Helical" evidence="6">
    <location>
        <begin position="193"/>
        <end position="217"/>
    </location>
</feature>
<reference evidence="8" key="1">
    <citation type="submission" date="2022-10" db="EMBL/GenBank/DDBJ databases">
        <title>The complete genomes of actinobacterial strains from the NBC collection.</title>
        <authorList>
            <person name="Joergensen T.S."/>
            <person name="Alvarez Arevalo M."/>
            <person name="Sterndorff E.B."/>
            <person name="Faurdal D."/>
            <person name="Vuksanovic O."/>
            <person name="Mourched A.-S."/>
            <person name="Charusanti P."/>
            <person name="Shaw S."/>
            <person name="Blin K."/>
            <person name="Weber T."/>
        </authorList>
    </citation>
    <scope>NUCLEOTIDE SEQUENCE</scope>
    <source>
        <strain evidence="8">NBC_00060</strain>
    </source>
</reference>
<keyword evidence="5 6" id="KW-0472">Membrane</keyword>
<dbReference type="AlphaFoldDB" id="A0AAU2GXM3"/>
<evidence type="ECO:0000256" key="2">
    <source>
        <dbReference type="ARBA" id="ARBA00022475"/>
    </source>
</evidence>
<accession>A0AAU2GXM3</accession>
<feature type="transmembrane region" description="Helical" evidence="6">
    <location>
        <begin position="405"/>
        <end position="427"/>
    </location>
</feature>
<feature type="transmembrane region" description="Helical" evidence="6">
    <location>
        <begin position="658"/>
        <end position="676"/>
    </location>
</feature>
<dbReference type="PANTHER" id="PTHR30287">
    <property type="entry name" value="MEMBRANE COMPONENT OF PREDICTED ABC SUPERFAMILY METABOLITE UPTAKE TRANSPORTER"/>
    <property type="match status" value="1"/>
</dbReference>